<dbReference type="RefSeq" id="WP_179980661.1">
    <property type="nucleotide sequence ID" value="NZ_LT608333.1"/>
</dbReference>
<protein>
    <submittedName>
        <fullName evidence="2">Uncharacterized protein</fullName>
    </submittedName>
</protein>
<accession>A0A212L7R5</accession>
<dbReference type="AlphaFoldDB" id="A0A212L7R5"/>
<gene>
    <name evidence="2" type="ORF">KL86DES1_21257</name>
</gene>
<sequence>MNQEWGMHGARNLAYRLSTHAARPRADPVHDAAGDHPAQAHCTNSVPLRMYIRNGLATPPGRTTVQTGCAYAGGEVRIPQ</sequence>
<reference evidence="2" key="1">
    <citation type="submission" date="2016-08" db="EMBL/GenBank/DDBJ databases">
        <authorList>
            <person name="Seilhamer J.J."/>
        </authorList>
    </citation>
    <scope>NUCLEOTIDE SEQUENCE</scope>
    <source>
        <strain evidence="2">86-1</strain>
    </source>
</reference>
<dbReference type="EMBL" id="FMJC01000002">
    <property type="protein sequence ID" value="SCM73369.1"/>
    <property type="molecule type" value="Genomic_DNA"/>
</dbReference>
<evidence type="ECO:0000313" key="2">
    <source>
        <dbReference type="EMBL" id="SCM73369.1"/>
    </source>
</evidence>
<feature type="compositionally biased region" description="Basic and acidic residues" evidence="1">
    <location>
        <begin position="24"/>
        <end position="34"/>
    </location>
</feature>
<organism evidence="2">
    <name type="scientific">uncultured Desulfovibrio sp</name>
    <dbReference type="NCBI Taxonomy" id="167968"/>
    <lineage>
        <taxon>Bacteria</taxon>
        <taxon>Pseudomonadati</taxon>
        <taxon>Thermodesulfobacteriota</taxon>
        <taxon>Desulfovibrionia</taxon>
        <taxon>Desulfovibrionales</taxon>
        <taxon>Desulfovibrionaceae</taxon>
        <taxon>Desulfovibrio</taxon>
        <taxon>environmental samples</taxon>
    </lineage>
</organism>
<evidence type="ECO:0000256" key="1">
    <source>
        <dbReference type="SAM" id="MobiDB-lite"/>
    </source>
</evidence>
<feature type="region of interest" description="Disordered" evidence="1">
    <location>
        <begin position="22"/>
        <end position="41"/>
    </location>
</feature>
<name>A0A212L7R5_9BACT</name>
<proteinExistence type="predicted"/>